<dbReference type="InterPro" id="IPR009072">
    <property type="entry name" value="Histone-fold"/>
</dbReference>
<reference evidence="8 9" key="1">
    <citation type="journal article" date="2011" name="Nat. Biotechnol.">
        <title>Comparative genomic analysis of the thermophilic biomass-degrading fungi Myceliophthora thermophila and Thielavia terrestris.</title>
        <authorList>
            <person name="Berka R.M."/>
            <person name="Grigoriev I.V."/>
            <person name="Otillar R."/>
            <person name="Salamov A."/>
            <person name="Grimwood J."/>
            <person name="Reid I."/>
            <person name="Ishmael N."/>
            <person name="John T."/>
            <person name="Darmond C."/>
            <person name="Moisan M.-C."/>
            <person name="Henrissat B."/>
            <person name="Coutinho P.M."/>
            <person name="Lombard V."/>
            <person name="Natvig D.O."/>
            <person name="Lindquist E."/>
            <person name="Schmutz J."/>
            <person name="Lucas S."/>
            <person name="Harris P."/>
            <person name="Powlowski J."/>
            <person name="Bellemare A."/>
            <person name="Taylor D."/>
            <person name="Butler G."/>
            <person name="de Vries R.P."/>
            <person name="Allijn I.E."/>
            <person name="van den Brink J."/>
            <person name="Ushinsky S."/>
            <person name="Storms R."/>
            <person name="Powell A.J."/>
            <person name="Paulsen I.T."/>
            <person name="Elbourne L.D.H."/>
            <person name="Baker S.E."/>
            <person name="Magnuson J."/>
            <person name="LaBoissiere S."/>
            <person name="Clutterbuck A.J."/>
            <person name="Martinez D."/>
            <person name="Wogulis M."/>
            <person name="de Leon A.L."/>
            <person name="Rey M.W."/>
            <person name="Tsang A."/>
        </authorList>
    </citation>
    <scope>NUCLEOTIDE SEQUENCE [LARGE SCALE GENOMIC DNA]</scope>
    <source>
        <strain evidence="9">ATCC 42464 / BCRC 31852 / DSM 1799</strain>
    </source>
</reference>
<feature type="domain" description="Transcription factor CBF/NF-Y/archaeal histone" evidence="7">
    <location>
        <begin position="90"/>
        <end position="134"/>
    </location>
</feature>
<dbReference type="GO" id="GO:0008622">
    <property type="term" value="C:epsilon DNA polymerase complex"/>
    <property type="evidence" value="ECO:0007669"/>
    <property type="project" value="TreeGrafter"/>
</dbReference>
<evidence type="ECO:0000256" key="1">
    <source>
        <dbReference type="ARBA" id="ARBA00004123"/>
    </source>
</evidence>
<feature type="region of interest" description="Disordered" evidence="6">
    <location>
        <begin position="21"/>
        <end position="85"/>
    </location>
</feature>
<dbReference type="RefSeq" id="XP_003659374.1">
    <property type="nucleotide sequence ID" value="XM_003659326.1"/>
</dbReference>
<dbReference type="InterPro" id="IPR051377">
    <property type="entry name" value="DNA_Pol-Epsilon_Subunit"/>
</dbReference>
<dbReference type="KEGG" id="mtm:MYCTH_36377"/>
<dbReference type="GeneID" id="11506071"/>
<evidence type="ECO:0000256" key="3">
    <source>
        <dbReference type="ARBA" id="ARBA00023242"/>
    </source>
</evidence>
<dbReference type="GO" id="GO:0008623">
    <property type="term" value="C:CHRAC"/>
    <property type="evidence" value="ECO:0007669"/>
    <property type="project" value="TreeGrafter"/>
</dbReference>
<dbReference type="GO" id="GO:0006272">
    <property type="term" value="P:leading strand elongation"/>
    <property type="evidence" value="ECO:0007669"/>
    <property type="project" value="TreeGrafter"/>
</dbReference>
<protein>
    <recommendedName>
        <fullName evidence="4">DNA polymerase epsilon subunit D</fullName>
    </recommendedName>
    <alternativeName>
        <fullName evidence="5">DNA polymerase II subunit D</fullName>
    </alternativeName>
</protein>
<dbReference type="Gene3D" id="1.10.20.10">
    <property type="entry name" value="Histone, subunit A"/>
    <property type="match status" value="1"/>
</dbReference>
<dbReference type="HOGENOM" id="CLU_1704007_0_0_1"/>
<evidence type="ECO:0000259" key="7">
    <source>
        <dbReference type="Pfam" id="PF00808"/>
    </source>
</evidence>
<feature type="compositionally biased region" description="Basic and acidic residues" evidence="6">
    <location>
        <begin position="71"/>
        <end position="85"/>
    </location>
</feature>
<evidence type="ECO:0000313" key="9">
    <source>
        <dbReference type="Proteomes" id="UP000007322"/>
    </source>
</evidence>
<organism evidence="8 9">
    <name type="scientific">Thermothelomyces thermophilus (strain ATCC 42464 / BCRC 31852 / DSM 1799)</name>
    <name type="common">Sporotrichum thermophile</name>
    <dbReference type="NCBI Taxonomy" id="573729"/>
    <lineage>
        <taxon>Eukaryota</taxon>
        <taxon>Fungi</taxon>
        <taxon>Dikarya</taxon>
        <taxon>Ascomycota</taxon>
        <taxon>Pezizomycotina</taxon>
        <taxon>Sordariomycetes</taxon>
        <taxon>Sordariomycetidae</taxon>
        <taxon>Sordariales</taxon>
        <taxon>Chaetomiaceae</taxon>
        <taxon>Thermothelomyces</taxon>
    </lineage>
</organism>
<dbReference type="InParanoid" id="G2Q1D9"/>
<dbReference type="PANTHER" id="PTHR46172:SF1">
    <property type="entry name" value="DNA POLYMERASE EPSILON SUBUNIT 3"/>
    <property type="match status" value="1"/>
</dbReference>
<dbReference type="AlphaFoldDB" id="G2Q1D9"/>
<proteinExistence type="predicted"/>
<dbReference type="EMBL" id="CP003002">
    <property type="protein sequence ID" value="AEO54129.1"/>
    <property type="molecule type" value="Genomic_DNA"/>
</dbReference>
<dbReference type="CDD" id="cd22928">
    <property type="entry name" value="HFD_POLE3_DPB4"/>
    <property type="match status" value="1"/>
</dbReference>
<gene>
    <name evidence="8" type="ORF">MYCTH_36377</name>
</gene>
<dbReference type="Pfam" id="PF00808">
    <property type="entry name" value="CBFD_NFYB_HMF"/>
    <property type="match status" value="1"/>
</dbReference>
<evidence type="ECO:0000256" key="5">
    <source>
        <dbReference type="ARBA" id="ARBA00042096"/>
    </source>
</evidence>
<dbReference type="STRING" id="573729.G2Q1D9"/>
<keyword evidence="3" id="KW-0539">Nucleus</keyword>
<accession>G2Q1D9</accession>
<dbReference type="GO" id="GO:0046982">
    <property type="term" value="F:protein heterodimerization activity"/>
    <property type="evidence" value="ECO:0007669"/>
    <property type="project" value="InterPro"/>
</dbReference>
<evidence type="ECO:0000256" key="2">
    <source>
        <dbReference type="ARBA" id="ARBA00022705"/>
    </source>
</evidence>
<dbReference type="VEuPathDB" id="FungiDB:MYCTH_36377"/>
<feature type="compositionally biased region" description="Low complexity" evidence="6">
    <location>
        <begin position="31"/>
        <end position="46"/>
    </location>
</feature>
<dbReference type="GO" id="GO:0006974">
    <property type="term" value="P:DNA damage response"/>
    <property type="evidence" value="ECO:0007669"/>
    <property type="project" value="TreeGrafter"/>
</dbReference>
<dbReference type="OrthoDB" id="1707486at2759"/>
<dbReference type="InterPro" id="IPR003958">
    <property type="entry name" value="CBFA_NFYB_domain"/>
</dbReference>
<feature type="compositionally biased region" description="Low complexity" evidence="6">
    <location>
        <begin position="60"/>
        <end position="70"/>
    </location>
</feature>
<comment type="subcellular location">
    <subcellularLocation>
        <location evidence="1">Nucleus</location>
    </subcellularLocation>
</comment>
<evidence type="ECO:0000256" key="6">
    <source>
        <dbReference type="SAM" id="MobiDB-lite"/>
    </source>
</evidence>
<keyword evidence="9" id="KW-1185">Reference proteome</keyword>
<dbReference type="Proteomes" id="UP000007322">
    <property type="component" value="Chromosome 1"/>
</dbReference>
<keyword evidence="2" id="KW-0235">DNA replication</keyword>
<name>G2Q1D9_THET4</name>
<evidence type="ECO:0000313" key="8">
    <source>
        <dbReference type="EMBL" id="AEO54129.1"/>
    </source>
</evidence>
<sequence length="160" mass="17326">MPSRKSDARRNDVSVARFVLAEDDSAMATESSAPGPASSSSAPSASKTDHSASGPAPGTQQQHQQQQQHQSGEKKEKERDKDKDNLTIEIQANAILALTKSATVFINHLANAANEFTVRANKKTIMPADVFSALDEIEYGFMRERLEAEFASMTPSSPHP</sequence>
<dbReference type="GO" id="GO:0031507">
    <property type="term" value="P:heterochromatin formation"/>
    <property type="evidence" value="ECO:0007669"/>
    <property type="project" value="TreeGrafter"/>
</dbReference>
<dbReference type="PANTHER" id="PTHR46172">
    <property type="entry name" value="DNA POLYMERASE EPSILON SUBUNIT 3"/>
    <property type="match status" value="1"/>
</dbReference>
<dbReference type="SUPFAM" id="SSF47113">
    <property type="entry name" value="Histone-fold"/>
    <property type="match status" value="1"/>
</dbReference>
<dbReference type="GO" id="GO:0031490">
    <property type="term" value="F:chromatin DNA binding"/>
    <property type="evidence" value="ECO:0007669"/>
    <property type="project" value="TreeGrafter"/>
</dbReference>
<evidence type="ECO:0000256" key="4">
    <source>
        <dbReference type="ARBA" id="ARBA00039775"/>
    </source>
</evidence>
<feature type="non-terminal residue" evidence="8">
    <location>
        <position position="160"/>
    </location>
</feature>
<dbReference type="eggNOG" id="KOG0870">
    <property type="taxonomic scope" value="Eukaryota"/>
</dbReference>